<evidence type="ECO:0000256" key="1">
    <source>
        <dbReference type="ARBA" id="ARBA00022485"/>
    </source>
</evidence>
<dbReference type="GO" id="GO:0020037">
    <property type="term" value="F:heme binding"/>
    <property type="evidence" value="ECO:0007669"/>
    <property type="project" value="InterPro"/>
</dbReference>
<evidence type="ECO:0000313" key="10">
    <source>
        <dbReference type="Proteomes" id="UP000628710"/>
    </source>
</evidence>
<evidence type="ECO:0000256" key="3">
    <source>
        <dbReference type="ARBA" id="ARBA00022723"/>
    </source>
</evidence>
<evidence type="ECO:0000256" key="4">
    <source>
        <dbReference type="ARBA" id="ARBA00023002"/>
    </source>
</evidence>
<accession>A0A934JV13</accession>
<comment type="caution">
    <text evidence="9">The sequence shown here is derived from an EMBL/GenBank/DDBJ whole genome shotgun (WGS) entry which is preliminary data.</text>
</comment>
<evidence type="ECO:0000313" key="9">
    <source>
        <dbReference type="EMBL" id="MBJ7537784.1"/>
    </source>
</evidence>
<evidence type="ECO:0000256" key="2">
    <source>
        <dbReference type="ARBA" id="ARBA00022617"/>
    </source>
</evidence>
<dbReference type="Pfam" id="PF01077">
    <property type="entry name" value="NIR_SIR"/>
    <property type="match status" value="2"/>
</dbReference>
<reference evidence="9" key="1">
    <citation type="submission" date="2020-12" db="EMBL/GenBank/DDBJ databases">
        <title>Marinomonas arctica sp. nov., a psychrotolerant bacterium isolated from the Arctic.</title>
        <authorList>
            <person name="Zhang Y."/>
        </authorList>
    </citation>
    <scope>NUCLEOTIDE SEQUENCE</scope>
    <source>
        <strain evidence="9">C1424</strain>
    </source>
</reference>
<proteinExistence type="predicted"/>
<dbReference type="InterPro" id="IPR051329">
    <property type="entry name" value="NIR_SIR_4Fe-4S"/>
</dbReference>
<sequence length="553" mass="62261">MYQYDAIDQQLVEERVAQFRDQTRRYLNEELSEQEFLPLRLQNGLYVQRYAPMLRVAIPYGMLSSEQLRKLADISCRYDKSYGHFSTRQNLQLNWPKLEDVPDILAELAEVQMHAVQTSGNCIRNTTTDQYAGVISDEVVDPRPYCELIRQWSTFHPEFAFLPRKFKIAVNATESADRAATQVHDIGLHIKKNDAGEIGFKVIVGGGLGRTPMVGVTISEFIPREDLLTYLDAIIRVYNQHGRRDNKYKARIKILVKALGIEEFRSRVDAEWAHLRGKESTVPMTEFERLQNFFTAPAYETLQNNPENLTSKLASSAGFARWYERNTFEHKTAGYRIVTLTLKKAGQAPGDATADQMIKAADLADQYSFGELRVSHEQNLVLADVQQDKLVELWEASKEAGFATPTLGLLTDMICCPGGDFCALANAKSIPIAAQIQDTFNDLDYLYDLGNIDLNISGCMNACGHHHVGNIGILGVDKKGEEFYQISIGGASGHDASIGKILGPSFAQEDISTIIQRLMNVYVENRSEEERFIDTYRRVGITPFKEAAYAKAN</sequence>
<dbReference type="PANTHER" id="PTHR32439">
    <property type="entry name" value="FERREDOXIN--NITRITE REDUCTASE, CHLOROPLASTIC"/>
    <property type="match status" value="1"/>
</dbReference>
<dbReference type="SUPFAM" id="SSF56014">
    <property type="entry name" value="Nitrite and sulphite reductase 4Fe-4S domain-like"/>
    <property type="match status" value="2"/>
</dbReference>
<dbReference type="InterPro" id="IPR006067">
    <property type="entry name" value="NO2/SO3_Rdtase_4Fe4S_dom"/>
</dbReference>
<evidence type="ECO:0000256" key="6">
    <source>
        <dbReference type="ARBA" id="ARBA00023014"/>
    </source>
</evidence>
<dbReference type="GO" id="GO:0046872">
    <property type="term" value="F:metal ion binding"/>
    <property type="evidence" value="ECO:0007669"/>
    <property type="project" value="UniProtKB-KW"/>
</dbReference>
<dbReference type="AlphaFoldDB" id="A0A934JV13"/>
<protein>
    <submittedName>
        <fullName evidence="9">Nitrite/sulfite reductase</fullName>
    </submittedName>
</protein>
<name>A0A934JV13_9GAMM</name>
<evidence type="ECO:0000256" key="5">
    <source>
        <dbReference type="ARBA" id="ARBA00023004"/>
    </source>
</evidence>
<keyword evidence="1" id="KW-0004">4Fe-4S</keyword>
<keyword evidence="10" id="KW-1185">Reference proteome</keyword>
<keyword evidence="3" id="KW-0479">Metal-binding</keyword>
<dbReference type="Gene3D" id="3.30.413.10">
    <property type="entry name" value="Sulfite Reductase Hemoprotein, domain 1"/>
    <property type="match status" value="2"/>
</dbReference>
<keyword evidence="5" id="KW-0408">Iron</keyword>
<keyword evidence="2" id="KW-0349">Heme</keyword>
<dbReference type="GO" id="GO:0051539">
    <property type="term" value="F:4 iron, 4 sulfur cluster binding"/>
    <property type="evidence" value="ECO:0007669"/>
    <property type="project" value="UniProtKB-KW"/>
</dbReference>
<keyword evidence="4" id="KW-0560">Oxidoreductase</keyword>
<feature type="domain" description="Nitrite/sulphite reductase 4Fe-4S" evidence="7">
    <location>
        <begin position="119"/>
        <end position="274"/>
    </location>
</feature>
<evidence type="ECO:0000259" key="7">
    <source>
        <dbReference type="Pfam" id="PF01077"/>
    </source>
</evidence>
<dbReference type="SUPFAM" id="SSF55124">
    <property type="entry name" value="Nitrite/Sulfite reductase N-terminal domain-like"/>
    <property type="match status" value="2"/>
</dbReference>
<feature type="domain" description="Nitrite/Sulfite reductase ferredoxin-like" evidence="8">
    <location>
        <begin position="53"/>
        <end position="111"/>
    </location>
</feature>
<evidence type="ECO:0000259" key="8">
    <source>
        <dbReference type="Pfam" id="PF03460"/>
    </source>
</evidence>
<dbReference type="InterPro" id="IPR045854">
    <property type="entry name" value="NO2/SO3_Rdtase_4Fe4S_sf"/>
</dbReference>
<keyword evidence="6" id="KW-0411">Iron-sulfur</keyword>
<organism evidence="9 10">
    <name type="scientific">Marinomonas transparens</name>
    <dbReference type="NCBI Taxonomy" id="2795388"/>
    <lineage>
        <taxon>Bacteria</taxon>
        <taxon>Pseudomonadati</taxon>
        <taxon>Pseudomonadota</taxon>
        <taxon>Gammaproteobacteria</taxon>
        <taxon>Oceanospirillales</taxon>
        <taxon>Oceanospirillaceae</taxon>
        <taxon>Marinomonas</taxon>
    </lineage>
</organism>
<dbReference type="RefSeq" id="WP_199467962.1">
    <property type="nucleotide sequence ID" value="NZ_JAEMNX010000008.1"/>
</dbReference>
<dbReference type="Proteomes" id="UP000628710">
    <property type="component" value="Unassembled WGS sequence"/>
</dbReference>
<feature type="domain" description="Nitrite/Sulfite reductase ferredoxin-like" evidence="8">
    <location>
        <begin position="350"/>
        <end position="399"/>
    </location>
</feature>
<dbReference type="InterPro" id="IPR005117">
    <property type="entry name" value="NiRdtase/SiRdtase_haem-b_fer"/>
</dbReference>
<dbReference type="PANTHER" id="PTHR32439:SF9">
    <property type="entry name" value="BLR3264 PROTEIN"/>
    <property type="match status" value="1"/>
</dbReference>
<dbReference type="GO" id="GO:0016491">
    <property type="term" value="F:oxidoreductase activity"/>
    <property type="evidence" value="ECO:0007669"/>
    <property type="project" value="UniProtKB-KW"/>
</dbReference>
<dbReference type="Gene3D" id="3.90.480.20">
    <property type="match status" value="2"/>
</dbReference>
<gene>
    <name evidence="9" type="ORF">I8J31_08885</name>
</gene>
<feature type="domain" description="Nitrite/sulphite reductase 4Fe-4S" evidence="7">
    <location>
        <begin position="413"/>
        <end position="548"/>
    </location>
</feature>
<dbReference type="EMBL" id="JAEMNX010000008">
    <property type="protein sequence ID" value="MBJ7537784.1"/>
    <property type="molecule type" value="Genomic_DNA"/>
</dbReference>
<dbReference type="InterPro" id="IPR036136">
    <property type="entry name" value="Nit/Sulf_reduc_fer-like_dom_sf"/>
</dbReference>
<dbReference type="Pfam" id="PF03460">
    <property type="entry name" value="NIR_SIR_ferr"/>
    <property type="match status" value="2"/>
</dbReference>